<evidence type="ECO:0000313" key="4">
    <source>
        <dbReference type="Proteomes" id="UP001597459"/>
    </source>
</evidence>
<keyword evidence="4" id="KW-1185">Reference proteome</keyword>
<dbReference type="PROSITE" id="PS51257">
    <property type="entry name" value="PROKAR_LIPOPROTEIN"/>
    <property type="match status" value="1"/>
</dbReference>
<evidence type="ECO:0000259" key="2">
    <source>
        <dbReference type="Pfam" id="PF16871"/>
    </source>
</evidence>
<dbReference type="InterPro" id="IPR021862">
    <property type="entry name" value="DUF3472"/>
</dbReference>
<gene>
    <name evidence="3" type="ORF">ACFSTE_16985</name>
</gene>
<feature type="domain" description="DUF5077" evidence="2">
    <location>
        <begin position="111"/>
        <end position="233"/>
    </location>
</feature>
<evidence type="ECO:0000256" key="1">
    <source>
        <dbReference type="SAM" id="SignalP"/>
    </source>
</evidence>
<keyword evidence="1" id="KW-0732">Signal</keyword>
<feature type="signal peptide" evidence="1">
    <location>
        <begin position="1"/>
        <end position="19"/>
    </location>
</feature>
<feature type="chain" id="PRO_5046440910" evidence="1">
    <location>
        <begin position="20"/>
        <end position="509"/>
    </location>
</feature>
<name>A0ABW5NC05_9FLAO</name>
<dbReference type="RefSeq" id="WP_378254574.1">
    <property type="nucleotide sequence ID" value="NZ_JBHSJV010000001.1"/>
</dbReference>
<sequence>MKFLKLNFAIIALTCYMLAVSCSNDNDPINNEEQTAPNSSLSKNPKEYIGDCNLIDIYDRFNHYVVGDIVKYRQNSSIPYNVYQKTTLSWTNLGKCSENPVNPDINFTISVATQGNTWVVNNPTETLRIVGSNGITNWNNKNTTARTYFYIKEPGTYAIGINARVQSGTSQIEASFGNQSKTITLNNTTFKDIYIGELEVLTKGYYYLDLKGITKTSYSYADVKAVMLGGNATDRNIKFVKNDIHFGRRGPSVHLGYVIPTSGATQAFYNEVEVQPGQDAVGSFYMVNGFQHGYFGIQVNSNTERRILFSVWSPYSTDNPGSIPEEYRIKLLKKGANVITQQFGGEGSGGQSYKVYNWNAGVRYKFLLVGKPAGNNHTDFTAYFMDPTIGTWDLIASFRRPKTNSYITNQYSFLENFNTSTGAIERSGAFYNQWVYDTNNTWHEITQAKFTYDATAENEFRFDYSGGVHGSGFFLKNCGFFNGNISKNTTLERNSTGNNIPKIDFSTLE</sequence>
<dbReference type="InterPro" id="IPR031712">
    <property type="entry name" value="DUF5077"/>
</dbReference>
<reference evidence="4" key="1">
    <citation type="journal article" date="2019" name="Int. J. Syst. Evol. Microbiol.">
        <title>The Global Catalogue of Microorganisms (GCM) 10K type strain sequencing project: providing services to taxonomists for standard genome sequencing and annotation.</title>
        <authorList>
            <consortium name="The Broad Institute Genomics Platform"/>
            <consortium name="The Broad Institute Genome Sequencing Center for Infectious Disease"/>
            <person name="Wu L."/>
            <person name="Ma J."/>
        </authorList>
    </citation>
    <scope>NUCLEOTIDE SEQUENCE [LARGE SCALE GENOMIC DNA]</scope>
    <source>
        <strain evidence="4">KCTC 42423</strain>
    </source>
</reference>
<organism evidence="3 4">
    <name type="scientific">Aquimarina hainanensis</name>
    <dbReference type="NCBI Taxonomy" id="1578017"/>
    <lineage>
        <taxon>Bacteria</taxon>
        <taxon>Pseudomonadati</taxon>
        <taxon>Bacteroidota</taxon>
        <taxon>Flavobacteriia</taxon>
        <taxon>Flavobacteriales</taxon>
        <taxon>Flavobacteriaceae</taxon>
        <taxon>Aquimarina</taxon>
    </lineage>
</organism>
<accession>A0ABW5NC05</accession>
<dbReference type="EMBL" id="JBHULX010000039">
    <property type="protein sequence ID" value="MFD2592534.1"/>
    <property type="molecule type" value="Genomic_DNA"/>
</dbReference>
<evidence type="ECO:0000313" key="3">
    <source>
        <dbReference type="EMBL" id="MFD2592534.1"/>
    </source>
</evidence>
<proteinExistence type="predicted"/>
<dbReference type="Pfam" id="PF11958">
    <property type="entry name" value="DUF3472"/>
    <property type="match status" value="1"/>
</dbReference>
<comment type="caution">
    <text evidence="3">The sequence shown here is derived from an EMBL/GenBank/DDBJ whole genome shotgun (WGS) entry which is preliminary data.</text>
</comment>
<dbReference type="Pfam" id="PF16871">
    <property type="entry name" value="DUF5077"/>
    <property type="match status" value="1"/>
</dbReference>
<protein>
    <submittedName>
        <fullName evidence="3">DUF3472 domain-containing protein</fullName>
    </submittedName>
</protein>
<dbReference type="Proteomes" id="UP001597459">
    <property type="component" value="Unassembled WGS sequence"/>
</dbReference>